<feature type="transmembrane region" description="Helical" evidence="1">
    <location>
        <begin position="6"/>
        <end position="27"/>
    </location>
</feature>
<protein>
    <recommendedName>
        <fullName evidence="4">Phospholipase/carboxylesterase/thioesterase domain-containing protein</fullName>
    </recommendedName>
</protein>
<keyword evidence="1" id="KW-0812">Transmembrane</keyword>
<dbReference type="AlphaFoldDB" id="A0A1G2B6K8"/>
<dbReference type="SUPFAM" id="SSF53474">
    <property type="entry name" value="alpha/beta-Hydrolases"/>
    <property type="match status" value="1"/>
</dbReference>
<evidence type="ECO:0000256" key="1">
    <source>
        <dbReference type="SAM" id="Phobius"/>
    </source>
</evidence>
<keyword evidence="1" id="KW-0472">Membrane</keyword>
<dbReference type="InterPro" id="IPR029058">
    <property type="entry name" value="AB_hydrolase_fold"/>
</dbReference>
<comment type="caution">
    <text evidence="2">The sequence shown here is derived from an EMBL/GenBank/DDBJ whole genome shotgun (WGS) entry which is preliminary data.</text>
</comment>
<dbReference type="Proteomes" id="UP000179164">
    <property type="component" value="Unassembled WGS sequence"/>
</dbReference>
<name>A0A1G2B6K8_9BACT</name>
<keyword evidence="1" id="KW-1133">Transmembrane helix</keyword>
<sequence>MKGFSVAAVIYTIISVALVAGGGYLIISHLPSTALPFSTFSVEERDGYVAYEPRSYKNSETKKMVLILPPSDTASDWMKPWQAQADKHGFMLAGITDWTAEGLQTFVRGGKEKAQVAKMYMSGFSHGGYISCEFGLKNQDVVDGIIPMGAFCSDGDLAGSVQRIPILTIIGDQDTWALGDDGDNLSTFGRTINTELVMVPGIGHQFPDQIMARVGDWVAAH</sequence>
<organism evidence="2 3">
    <name type="scientific">Candidatus Kerfeldbacteria bacterium RIFCSPLOWO2_01_FULL_48_11</name>
    <dbReference type="NCBI Taxonomy" id="1798543"/>
    <lineage>
        <taxon>Bacteria</taxon>
        <taxon>Candidatus Kerfeldiibacteriota</taxon>
    </lineage>
</organism>
<evidence type="ECO:0008006" key="4">
    <source>
        <dbReference type="Google" id="ProtNLM"/>
    </source>
</evidence>
<reference evidence="2 3" key="1">
    <citation type="journal article" date="2016" name="Nat. Commun.">
        <title>Thousands of microbial genomes shed light on interconnected biogeochemical processes in an aquifer system.</title>
        <authorList>
            <person name="Anantharaman K."/>
            <person name="Brown C.T."/>
            <person name="Hug L.A."/>
            <person name="Sharon I."/>
            <person name="Castelle C.J."/>
            <person name="Probst A.J."/>
            <person name="Thomas B.C."/>
            <person name="Singh A."/>
            <person name="Wilkins M.J."/>
            <person name="Karaoz U."/>
            <person name="Brodie E.L."/>
            <person name="Williams K.H."/>
            <person name="Hubbard S.S."/>
            <person name="Banfield J.F."/>
        </authorList>
    </citation>
    <scope>NUCLEOTIDE SEQUENCE [LARGE SCALE GENOMIC DNA]</scope>
</reference>
<accession>A0A1G2B6K8</accession>
<gene>
    <name evidence="2" type="ORF">A2898_03915</name>
</gene>
<dbReference type="Gene3D" id="3.40.50.1820">
    <property type="entry name" value="alpha/beta hydrolase"/>
    <property type="match status" value="1"/>
</dbReference>
<dbReference type="EMBL" id="MHKE01000004">
    <property type="protein sequence ID" value="OGY84833.1"/>
    <property type="molecule type" value="Genomic_DNA"/>
</dbReference>
<proteinExistence type="predicted"/>
<evidence type="ECO:0000313" key="3">
    <source>
        <dbReference type="Proteomes" id="UP000179164"/>
    </source>
</evidence>
<evidence type="ECO:0000313" key="2">
    <source>
        <dbReference type="EMBL" id="OGY84833.1"/>
    </source>
</evidence>